<dbReference type="GO" id="GO:0006355">
    <property type="term" value="P:regulation of DNA-templated transcription"/>
    <property type="evidence" value="ECO:0007669"/>
    <property type="project" value="InterPro"/>
</dbReference>
<dbReference type="AlphaFoldDB" id="A0A8C0DKJ5"/>
<dbReference type="GO" id="GO:0005737">
    <property type="term" value="C:cytoplasm"/>
    <property type="evidence" value="ECO:0007669"/>
    <property type="project" value="InterPro"/>
</dbReference>
<feature type="region of interest" description="Disordered" evidence="1">
    <location>
        <begin position="216"/>
        <end position="268"/>
    </location>
</feature>
<name>A0A8C0DKJ5_BALMU</name>
<organism evidence="2">
    <name type="scientific">Balaenoptera musculus</name>
    <name type="common">Blue whale</name>
    <dbReference type="NCBI Taxonomy" id="9771"/>
    <lineage>
        <taxon>Eukaryota</taxon>
        <taxon>Metazoa</taxon>
        <taxon>Chordata</taxon>
        <taxon>Craniata</taxon>
        <taxon>Vertebrata</taxon>
        <taxon>Euteleostomi</taxon>
        <taxon>Mammalia</taxon>
        <taxon>Eutheria</taxon>
        <taxon>Laurasiatheria</taxon>
        <taxon>Artiodactyla</taxon>
        <taxon>Whippomorpha</taxon>
        <taxon>Cetacea</taxon>
        <taxon>Mysticeti</taxon>
        <taxon>Balaenopteridae</taxon>
        <taxon>Balaenoptera</taxon>
    </lineage>
</organism>
<dbReference type="GeneTree" id="ENSGT00390000007899"/>
<protein>
    <recommendedName>
        <fullName evidence="3">Histone deacetylase complex subunit SAP25</fullName>
    </recommendedName>
</protein>
<feature type="compositionally biased region" description="Pro residues" evidence="1">
    <location>
        <begin position="223"/>
        <end position="238"/>
    </location>
</feature>
<evidence type="ECO:0000256" key="1">
    <source>
        <dbReference type="SAM" id="MobiDB-lite"/>
    </source>
</evidence>
<dbReference type="Ensembl" id="ENSBMST00010024575.1">
    <property type="protein sequence ID" value="ENSBMSP00010022297.1"/>
    <property type="gene ID" value="ENSBMSG00010016202.1"/>
</dbReference>
<feature type="region of interest" description="Disordered" evidence="1">
    <location>
        <begin position="41"/>
        <end position="113"/>
    </location>
</feature>
<evidence type="ECO:0000313" key="2">
    <source>
        <dbReference type="Ensembl" id="ENSBMSP00010022297.1"/>
    </source>
</evidence>
<reference evidence="2" key="1">
    <citation type="submission" date="2023-09" db="UniProtKB">
        <authorList>
            <consortium name="Ensembl"/>
        </authorList>
    </citation>
    <scope>IDENTIFICATION</scope>
</reference>
<dbReference type="PANTHER" id="PTHR39231">
    <property type="entry name" value="HISTONE DEACETYLASE COMPLEX SUBUNIT SAP25"/>
    <property type="match status" value="1"/>
</dbReference>
<dbReference type="Pfam" id="PF15476">
    <property type="entry name" value="SAP25"/>
    <property type="match status" value="1"/>
</dbReference>
<accession>A0A8C0DKJ5</accession>
<dbReference type="InterPro" id="IPR029163">
    <property type="entry name" value="SAP25"/>
</dbReference>
<dbReference type="PANTHER" id="PTHR39231:SF1">
    <property type="entry name" value="HISTONE DEACETYLASE COMPLEX SUBUNIT SAP25"/>
    <property type="match status" value="1"/>
</dbReference>
<evidence type="ECO:0008006" key="3">
    <source>
        <dbReference type="Google" id="ProtNLM"/>
    </source>
</evidence>
<sequence length="268" mass="27739">MAVRGFFLKRPHVISVSRRKSRLTNPAPGIFGAYEYKGSQWGHPSLGEPRTPHRTVFSPGPEGLPGSERAAAALAAPRPGCQAVPRNPSSPLPTDDLGGGPVKDDPAGTSFSGRTSCHPSFWPLYKAASGRGLRSSLTGHQSGEQAPRDAGFPVICCEGHVPLYLSQGPQQVMDSLKLLLPPPIMSPSVLPIPSSGCSTAWLSGPEPIALTGLLQMSQGEPRPSSPGAPKPPAGPPDPASDHPGASGGHSCSQCTDPSLPRAPDNQGP</sequence>
<dbReference type="Gene3D" id="6.10.140.710">
    <property type="match status" value="1"/>
</dbReference>
<proteinExistence type="predicted"/>
<dbReference type="GO" id="GO:0005634">
    <property type="term" value="C:nucleus"/>
    <property type="evidence" value="ECO:0007669"/>
    <property type="project" value="InterPro"/>
</dbReference>